<feature type="signal peptide" evidence="1">
    <location>
        <begin position="1"/>
        <end position="19"/>
    </location>
</feature>
<keyword evidence="3" id="KW-1185">Reference proteome</keyword>
<feature type="chain" id="PRO_5028925323" evidence="1">
    <location>
        <begin position="20"/>
        <end position="143"/>
    </location>
</feature>
<dbReference type="EMBL" id="CP060717">
    <property type="protein sequence ID" value="QNN65447.1"/>
    <property type="molecule type" value="Genomic_DNA"/>
</dbReference>
<dbReference type="AlphaFoldDB" id="A0A7G9SC72"/>
<accession>A0A7G9SC72</accession>
<evidence type="ECO:0000313" key="3">
    <source>
        <dbReference type="Proteomes" id="UP000515955"/>
    </source>
</evidence>
<sequence length="143" mass="15096">MKRTSTLIAAALLSFAAMACQRTDTSANDVDANLAGADVETIPADEGNPALEPTENQVDAVANGSQPTAVSAKIPAQYRGRWGMVPADCDPSRADNKGLITIDDKTIKFYESRATLKEQRPAIATSFAANMPSSARARNGPRS</sequence>
<gene>
    <name evidence="2" type="ORF">H9L12_02210</name>
</gene>
<evidence type="ECO:0000313" key="2">
    <source>
        <dbReference type="EMBL" id="QNN65447.1"/>
    </source>
</evidence>
<evidence type="ECO:0000256" key="1">
    <source>
        <dbReference type="SAM" id="SignalP"/>
    </source>
</evidence>
<protein>
    <submittedName>
        <fullName evidence="2">Uncharacterized protein</fullName>
    </submittedName>
</protein>
<dbReference type="RefSeq" id="WP_187542439.1">
    <property type="nucleotide sequence ID" value="NZ_CP060717.1"/>
</dbReference>
<organism evidence="2 3">
    <name type="scientific">Sphingomonas rhizophila</name>
    <dbReference type="NCBI Taxonomy" id="2071607"/>
    <lineage>
        <taxon>Bacteria</taxon>
        <taxon>Pseudomonadati</taxon>
        <taxon>Pseudomonadota</taxon>
        <taxon>Alphaproteobacteria</taxon>
        <taxon>Sphingomonadales</taxon>
        <taxon>Sphingomonadaceae</taxon>
        <taxon>Sphingomonas</taxon>
    </lineage>
</organism>
<dbReference type="PROSITE" id="PS51257">
    <property type="entry name" value="PROKAR_LIPOPROTEIN"/>
    <property type="match status" value="1"/>
</dbReference>
<dbReference type="KEGG" id="srhi:H9L12_02210"/>
<reference evidence="2 3" key="1">
    <citation type="submission" date="2020-08" db="EMBL/GenBank/DDBJ databases">
        <title>Genome sequence of Sphingomonas rhizophila KACC 19189T.</title>
        <authorList>
            <person name="Hyun D.-W."/>
            <person name="Bae J.-W."/>
        </authorList>
    </citation>
    <scope>NUCLEOTIDE SEQUENCE [LARGE SCALE GENOMIC DNA]</scope>
    <source>
        <strain evidence="2 3">KACC 19189</strain>
    </source>
</reference>
<keyword evidence="1" id="KW-0732">Signal</keyword>
<dbReference type="Proteomes" id="UP000515955">
    <property type="component" value="Chromosome"/>
</dbReference>
<proteinExistence type="predicted"/>
<name>A0A7G9SC72_9SPHN</name>